<organism evidence="1 2">
    <name type="scientific">Meloidogyne incognita</name>
    <name type="common">Southern root-knot nematode worm</name>
    <name type="synonym">Oxyuris incognita</name>
    <dbReference type="NCBI Taxonomy" id="6306"/>
    <lineage>
        <taxon>Eukaryota</taxon>
        <taxon>Metazoa</taxon>
        <taxon>Ecdysozoa</taxon>
        <taxon>Nematoda</taxon>
        <taxon>Chromadorea</taxon>
        <taxon>Rhabditida</taxon>
        <taxon>Tylenchina</taxon>
        <taxon>Tylenchomorpha</taxon>
        <taxon>Tylenchoidea</taxon>
        <taxon>Meloidogynidae</taxon>
        <taxon>Meloidogyninae</taxon>
        <taxon>Meloidogyne</taxon>
        <taxon>Meloidogyne incognita group</taxon>
    </lineage>
</organism>
<reference evidence="2" key="1">
    <citation type="submission" date="2022-11" db="UniProtKB">
        <authorList>
            <consortium name="WormBaseParasite"/>
        </authorList>
    </citation>
    <scope>IDENTIFICATION</scope>
</reference>
<dbReference type="AlphaFoldDB" id="A0A914LVX9"/>
<dbReference type="WBParaSite" id="Minc3s00738g16696">
    <property type="protein sequence ID" value="Minc3s00738g16696"/>
    <property type="gene ID" value="Minc3s00738g16696"/>
</dbReference>
<name>A0A914LVX9_MELIC</name>
<sequence length="360" mass="42436">MLYSFPNETKLDIFKCLSYQQLLTFKQTNVYFRDFVNKYEGEFAKEKLHMILLGDINGFNKIPRKSIKREGKKFDFPLPEEIEEKFKKGFKKPMPLILSCRGAEDEGIPLILKKVFTERLFASTFHNIFPGIDPSDHLPKVEKTERYTLHLPPMIKSKEDIEIVYYYLNKLFKCVFKCSYFEDYIINPELIKLLFGEAKQFCVQNCNISTQDYNSGILLQFILNNLASENHRIIFHPMDDDTMKNYKNDLYKILLYGGDKFGKIYVMFHSSPKFYKKFYKHIVEHVATSKNISKMVPHIILHFSRCPSLKLPEEAKNVEIKKSNDEKSTTFKIVNIHDPTAKFSFCNEEGYYVQITIMKE</sequence>
<proteinExistence type="predicted"/>
<accession>A0A914LVX9</accession>
<evidence type="ECO:0000313" key="2">
    <source>
        <dbReference type="WBParaSite" id="Minc3s00738g16696"/>
    </source>
</evidence>
<keyword evidence="1" id="KW-1185">Reference proteome</keyword>
<evidence type="ECO:0000313" key="1">
    <source>
        <dbReference type="Proteomes" id="UP000887563"/>
    </source>
</evidence>
<protein>
    <submittedName>
        <fullName evidence="2">F-box domain-containing protein</fullName>
    </submittedName>
</protein>
<dbReference type="Proteomes" id="UP000887563">
    <property type="component" value="Unplaced"/>
</dbReference>